<proteinExistence type="predicted"/>
<keyword evidence="9 12" id="KW-0472">Membrane</keyword>
<dbReference type="GeneID" id="27899885"/>
<evidence type="ECO:0000313" key="14">
    <source>
        <dbReference type="Proteomes" id="UP000016931"/>
    </source>
</evidence>
<evidence type="ECO:0000256" key="7">
    <source>
        <dbReference type="ARBA" id="ARBA00022989"/>
    </source>
</evidence>
<evidence type="ECO:0000313" key="13">
    <source>
        <dbReference type="EMBL" id="EMF12748.1"/>
    </source>
</evidence>
<feature type="transmembrane region" description="Helical" evidence="12">
    <location>
        <begin position="67"/>
        <end position="84"/>
    </location>
</feature>
<evidence type="ECO:0000256" key="6">
    <source>
        <dbReference type="ARBA" id="ARBA00022692"/>
    </source>
</evidence>
<evidence type="ECO:0000256" key="3">
    <source>
        <dbReference type="ARBA" id="ARBA00021242"/>
    </source>
</evidence>
<dbReference type="EMBL" id="KB456264">
    <property type="protein sequence ID" value="EMF12748.1"/>
    <property type="molecule type" value="Genomic_DNA"/>
</dbReference>
<dbReference type="InterPro" id="IPR036259">
    <property type="entry name" value="MFS_trans_sf"/>
</dbReference>
<feature type="transmembrane region" description="Helical" evidence="12">
    <location>
        <begin position="309"/>
        <end position="326"/>
    </location>
</feature>
<name>M3CG16_SPHMS</name>
<keyword evidence="8" id="KW-0406">Ion transport</keyword>
<dbReference type="Proteomes" id="UP000016931">
    <property type="component" value="Unassembled WGS sequence"/>
</dbReference>
<evidence type="ECO:0000256" key="8">
    <source>
        <dbReference type="ARBA" id="ARBA00023065"/>
    </source>
</evidence>
<feature type="transmembrane region" description="Helical" evidence="12">
    <location>
        <begin position="90"/>
        <end position="109"/>
    </location>
</feature>
<dbReference type="OMA" id="CCGWVVL"/>
<accession>M3CG16</accession>
<dbReference type="SUPFAM" id="SSF103473">
    <property type="entry name" value="MFS general substrate transporter"/>
    <property type="match status" value="1"/>
</dbReference>
<reference evidence="13 14" key="1">
    <citation type="journal article" date="2012" name="PLoS Pathog.">
        <title>Diverse lifestyles and strategies of plant pathogenesis encoded in the genomes of eighteen Dothideomycetes fungi.</title>
        <authorList>
            <person name="Ohm R.A."/>
            <person name="Feau N."/>
            <person name="Henrissat B."/>
            <person name="Schoch C.L."/>
            <person name="Horwitz B.A."/>
            <person name="Barry K.W."/>
            <person name="Condon B.J."/>
            <person name="Copeland A.C."/>
            <person name="Dhillon B."/>
            <person name="Glaser F."/>
            <person name="Hesse C.N."/>
            <person name="Kosti I."/>
            <person name="LaButti K."/>
            <person name="Lindquist E.A."/>
            <person name="Lucas S."/>
            <person name="Salamov A.A."/>
            <person name="Bradshaw R.E."/>
            <person name="Ciuffetti L."/>
            <person name="Hamelin R.C."/>
            <person name="Kema G.H.J."/>
            <person name="Lawrence C."/>
            <person name="Scott J.A."/>
            <person name="Spatafora J.W."/>
            <person name="Turgeon B.G."/>
            <person name="de Wit P.J.G.M."/>
            <person name="Zhong S."/>
            <person name="Goodwin S.B."/>
            <person name="Grigoriev I.V."/>
        </authorList>
    </citation>
    <scope>NUCLEOTIDE SEQUENCE [LARGE SCALE GENOMIC DNA]</scope>
    <source>
        <strain evidence="13 14">SO2202</strain>
    </source>
</reference>
<comment type="function">
    <text evidence="1">Mediates high-affinity intracellular uptake of the rare oligo-element molybdenum.</text>
</comment>
<evidence type="ECO:0000256" key="9">
    <source>
        <dbReference type="ARBA" id="ARBA00023136"/>
    </source>
</evidence>
<feature type="transmembrane region" description="Helical" evidence="12">
    <location>
        <begin position="7"/>
        <end position="24"/>
    </location>
</feature>
<dbReference type="GO" id="GO:0006811">
    <property type="term" value="P:monoatomic ion transport"/>
    <property type="evidence" value="ECO:0007669"/>
    <property type="project" value="UniProtKB-KW"/>
</dbReference>
<feature type="non-terminal residue" evidence="13">
    <location>
        <position position="359"/>
    </location>
</feature>
<dbReference type="PANTHER" id="PTHR23516:SF1">
    <property type="entry name" value="MOLYBDATE-ANION TRANSPORTER"/>
    <property type="match status" value="1"/>
</dbReference>
<keyword evidence="4" id="KW-0813">Transport</keyword>
<dbReference type="GO" id="GO:0015098">
    <property type="term" value="F:molybdate ion transmembrane transporter activity"/>
    <property type="evidence" value="ECO:0007669"/>
    <property type="project" value="InterPro"/>
</dbReference>
<dbReference type="eggNOG" id="KOG4332">
    <property type="taxonomic scope" value="Eukaryota"/>
</dbReference>
<dbReference type="PANTHER" id="PTHR23516">
    <property type="entry name" value="SAM (S-ADENOSYL METHIONINE) TRANSPORTER"/>
    <property type="match status" value="1"/>
</dbReference>
<feature type="transmembrane region" description="Helical" evidence="12">
    <location>
        <begin position="285"/>
        <end position="303"/>
    </location>
</feature>
<keyword evidence="5" id="KW-1003">Cell membrane</keyword>
<feature type="transmembrane region" description="Helical" evidence="12">
    <location>
        <begin position="129"/>
        <end position="150"/>
    </location>
</feature>
<dbReference type="GO" id="GO:0005886">
    <property type="term" value="C:plasma membrane"/>
    <property type="evidence" value="ECO:0007669"/>
    <property type="project" value="UniProtKB-SubCell"/>
</dbReference>
<keyword evidence="6 12" id="KW-0812">Transmembrane</keyword>
<dbReference type="AlphaFoldDB" id="M3CG16"/>
<comment type="subcellular location">
    <subcellularLocation>
        <location evidence="2">Cell membrane</location>
        <topology evidence="2">Multi-pass membrane protein</topology>
    </subcellularLocation>
</comment>
<evidence type="ECO:0000256" key="2">
    <source>
        <dbReference type="ARBA" id="ARBA00004651"/>
    </source>
</evidence>
<feature type="transmembrane region" description="Helical" evidence="12">
    <location>
        <begin position="36"/>
        <end position="60"/>
    </location>
</feature>
<evidence type="ECO:0000256" key="1">
    <source>
        <dbReference type="ARBA" id="ARBA00003019"/>
    </source>
</evidence>
<keyword evidence="14" id="KW-1185">Reference proteome</keyword>
<evidence type="ECO:0000256" key="10">
    <source>
        <dbReference type="ARBA" id="ARBA00030646"/>
    </source>
</evidence>
<evidence type="ECO:0000256" key="5">
    <source>
        <dbReference type="ARBA" id="ARBA00022475"/>
    </source>
</evidence>
<evidence type="ECO:0000256" key="12">
    <source>
        <dbReference type="SAM" id="Phobius"/>
    </source>
</evidence>
<dbReference type="Gene3D" id="1.20.1250.20">
    <property type="entry name" value="MFS general substrate transporter like domains"/>
    <property type="match status" value="1"/>
</dbReference>
<feature type="transmembrane region" description="Helical" evidence="12">
    <location>
        <begin position="162"/>
        <end position="179"/>
    </location>
</feature>
<gene>
    <name evidence="13" type="ORF">SEPMUDRAFT_13600</name>
</gene>
<feature type="transmembrane region" description="Helical" evidence="12">
    <location>
        <begin position="213"/>
        <end position="233"/>
    </location>
</feature>
<organism evidence="13 14">
    <name type="scientific">Sphaerulina musiva (strain SO2202)</name>
    <name type="common">Poplar stem canker fungus</name>
    <name type="synonym">Septoria musiva</name>
    <dbReference type="NCBI Taxonomy" id="692275"/>
    <lineage>
        <taxon>Eukaryota</taxon>
        <taxon>Fungi</taxon>
        <taxon>Dikarya</taxon>
        <taxon>Ascomycota</taxon>
        <taxon>Pezizomycotina</taxon>
        <taxon>Dothideomycetes</taxon>
        <taxon>Dothideomycetidae</taxon>
        <taxon>Mycosphaerellales</taxon>
        <taxon>Mycosphaerellaceae</taxon>
        <taxon>Sphaerulina</taxon>
    </lineage>
</organism>
<dbReference type="RefSeq" id="XP_016760869.1">
    <property type="nucleotide sequence ID" value="XM_016902748.1"/>
</dbReference>
<feature type="non-terminal residue" evidence="13">
    <location>
        <position position="1"/>
    </location>
</feature>
<dbReference type="Pfam" id="PF05631">
    <property type="entry name" value="MFS_5"/>
    <property type="match status" value="1"/>
</dbReference>
<sequence length="359" mass="38874">FKREYFTVYFLVVSADWIQGPFMYTLYKDEKMLSEAIVASLFTTGFVSAGITASFVGSLADRHGRRLACLVFCAAYSLSCLSVVSDVVPVLFIGRALGGLSTTLLYSVFETWMIAEYQSRRLGESDLTLGYMFSQSVTYSGIVAIVAGFVGEAVVSWSGTKTAPFLLAVVCLTCAAGAIRQNWAENYGQLVEEEKAASSSATGVQTILLDKKILALGLATTVFEGSMYLFVFFWSPALRSARSAAGITEAPPFGLIFSCFMSAMMLGSMIFSGIDLKSVKDTGRLLLGILTLAANCLLVPVLASSEMATFWGFTIFEVCVGMYFPAMGRLKSELVDDAVRARVYGVMRLPLNLFVVVAL</sequence>
<keyword evidence="7 12" id="KW-1133">Transmembrane helix</keyword>
<dbReference type="InterPro" id="IPR008509">
    <property type="entry name" value="MOT2/MFSD5"/>
</dbReference>
<feature type="transmembrane region" description="Helical" evidence="12">
    <location>
        <begin position="253"/>
        <end position="273"/>
    </location>
</feature>
<evidence type="ECO:0000256" key="11">
    <source>
        <dbReference type="ARBA" id="ARBA00032555"/>
    </source>
</evidence>
<dbReference type="STRING" id="692275.M3CG16"/>
<dbReference type="OrthoDB" id="263957at2759"/>
<evidence type="ECO:0000256" key="4">
    <source>
        <dbReference type="ARBA" id="ARBA00022448"/>
    </source>
</evidence>
<dbReference type="HOGENOM" id="CLU_034007_0_0_1"/>
<protein>
    <recommendedName>
        <fullName evidence="3">Molybdate-anion transporter</fullName>
    </recommendedName>
    <alternativeName>
        <fullName evidence="10">Major facilitator superfamily domain-containing protein 5</fullName>
    </alternativeName>
    <alternativeName>
        <fullName evidence="11">Molybdate transporter 2 homolog</fullName>
    </alternativeName>
</protein>